<organism evidence="1 2">
    <name type="scientific">Mesorhizobium tianshanense</name>
    <dbReference type="NCBI Taxonomy" id="39844"/>
    <lineage>
        <taxon>Bacteria</taxon>
        <taxon>Pseudomonadati</taxon>
        <taxon>Pseudomonadota</taxon>
        <taxon>Alphaproteobacteria</taxon>
        <taxon>Hyphomicrobiales</taxon>
        <taxon>Phyllobacteriaceae</taxon>
        <taxon>Mesorhizobium</taxon>
    </lineage>
</organism>
<comment type="caution">
    <text evidence="1">The sequence shown here is derived from an EMBL/GenBank/DDBJ whole genome shotgun (WGS) entry which is preliminary data.</text>
</comment>
<gene>
    <name evidence="1" type="ORF">IQ26_06695</name>
</gene>
<dbReference type="AlphaFoldDB" id="A0A562MQQ4"/>
<proteinExistence type="predicted"/>
<reference evidence="1 2" key="1">
    <citation type="journal article" date="2015" name="Stand. Genomic Sci.">
        <title>Genomic Encyclopedia of Bacterial and Archaeal Type Strains, Phase III: the genomes of soil and plant-associated and newly described type strains.</title>
        <authorList>
            <person name="Whitman W.B."/>
            <person name="Woyke T."/>
            <person name="Klenk H.P."/>
            <person name="Zhou Y."/>
            <person name="Lilburn T.G."/>
            <person name="Beck B.J."/>
            <person name="De Vos P."/>
            <person name="Vandamme P."/>
            <person name="Eisen J.A."/>
            <person name="Garrity G."/>
            <person name="Hugenholtz P."/>
            <person name="Kyrpides N.C."/>
        </authorList>
    </citation>
    <scope>NUCLEOTIDE SEQUENCE [LARGE SCALE GENOMIC DNA]</scope>
    <source>
        <strain evidence="1 2">CGMCC 1.2546</strain>
    </source>
</reference>
<accession>A0A562MQQ4</accession>
<dbReference type="EMBL" id="VLKT01000067">
    <property type="protein sequence ID" value="TWI22262.1"/>
    <property type="molecule type" value="Genomic_DNA"/>
</dbReference>
<sequence>MPHRLQCPMIFAHPDESMSRPAFFESDIAAFSDRRVAPILAICSIILAITFCAPDRIANATEVADKPWIEQSSYDDCSSVCGAATALQEWVVALGSHIHLR</sequence>
<keyword evidence="2" id="KW-1185">Reference proteome</keyword>
<evidence type="ECO:0000313" key="2">
    <source>
        <dbReference type="Proteomes" id="UP000317122"/>
    </source>
</evidence>
<evidence type="ECO:0000313" key="1">
    <source>
        <dbReference type="EMBL" id="TWI22262.1"/>
    </source>
</evidence>
<dbReference type="Proteomes" id="UP000317122">
    <property type="component" value="Unassembled WGS sequence"/>
</dbReference>
<protein>
    <submittedName>
        <fullName evidence="1">Uncharacterized protein</fullName>
    </submittedName>
</protein>
<name>A0A562MQQ4_9HYPH</name>